<keyword evidence="8" id="KW-0812">Transmembrane</keyword>
<dbReference type="CDD" id="cd00067">
    <property type="entry name" value="GAL4"/>
    <property type="match status" value="1"/>
</dbReference>
<organism evidence="10 11">
    <name type="scientific">Laccaria amethystina LaAM-08-1</name>
    <dbReference type="NCBI Taxonomy" id="1095629"/>
    <lineage>
        <taxon>Eukaryota</taxon>
        <taxon>Fungi</taxon>
        <taxon>Dikarya</taxon>
        <taxon>Basidiomycota</taxon>
        <taxon>Agaricomycotina</taxon>
        <taxon>Agaricomycetes</taxon>
        <taxon>Agaricomycetidae</taxon>
        <taxon>Agaricales</taxon>
        <taxon>Agaricineae</taxon>
        <taxon>Hydnangiaceae</taxon>
        <taxon>Laccaria</taxon>
    </lineage>
</organism>
<feature type="region of interest" description="Disordered" evidence="7">
    <location>
        <begin position="289"/>
        <end position="333"/>
    </location>
</feature>
<evidence type="ECO:0000256" key="6">
    <source>
        <dbReference type="ARBA" id="ARBA00023242"/>
    </source>
</evidence>
<feature type="compositionally biased region" description="Pro residues" evidence="7">
    <location>
        <begin position="227"/>
        <end position="241"/>
    </location>
</feature>
<name>A0A0C9X4C3_9AGAR</name>
<dbReference type="GO" id="GO:0000981">
    <property type="term" value="F:DNA-binding transcription factor activity, RNA polymerase II-specific"/>
    <property type="evidence" value="ECO:0007669"/>
    <property type="project" value="InterPro"/>
</dbReference>
<sequence length="516" mass="55021">MERWNSLKRRPSGGHGEQARTMKSTTARTGPFQLKVQFARVFCRVVSRLSPSDFLKKTHFTEFAAYGLYLVLEGLFVFGAPNFWPRADILASLSGDSIGNAQFQSECLVVNAISSVEVELQASCSSHPSKVFKDIVNGLDLLTMAMVEQAKTTPPTQEHPYPPVAPYAHQPYNGAAYPPPGPPAYPPPFFPYPPPPDGSHGENGHNGAPPAPYVMFGPPPGMMYAYPPPQQGQPYPPPPTSSAPTVTSRAKRKQVKMACTNCAAACKRCDENRPCDRCQKYSISDTCVDGQRKERKKGVKRGPYKRKNKGDSDGSSPYPSEWPAGSHPPPSAATTAAALHAVTSYAHPPEGYYPVFYPPGGAFMPQPPHDGQPNPDGSPPHAAAQPPMMPYYIHPAAYPPFHPYPPMYPPPPPGAQQPPLQAQHQPVPPPEQQQPPQTINPTEAGKKPDDPPINGVTSGGEGAPVQTKKRPRASKTGEGRAKKTKPVTAASGKDGESEVVGAGGGGDSGAAAAATA</sequence>
<evidence type="ECO:0000256" key="1">
    <source>
        <dbReference type="ARBA" id="ARBA00022723"/>
    </source>
</evidence>
<feature type="transmembrane region" description="Helical" evidence="8">
    <location>
        <begin position="63"/>
        <end position="84"/>
    </location>
</feature>
<dbReference type="PROSITE" id="PS50048">
    <property type="entry name" value="ZN2_CY6_FUNGAL_2"/>
    <property type="match status" value="1"/>
</dbReference>
<keyword evidence="11" id="KW-1185">Reference proteome</keyword>
<evidence type="ECO:0000256" key="3">
    <source>
        <dbReference type="ARBA" id="ARBA00023015"/>
    </source>
</evidence>
<dbReference type="SMART" id="SM00066">
    <property type="entry name" value="GAL4"/>
    <property type="match status" value="1"/>
</dbReference>
<keyword evidence="3" id="KW-0805">Transcription regulation</keyword>
<dbReference type="HOGENOM" id="CLU_040323_0_0_1"/>
<dbReference type="GO" id="GO:0008270">
    <property type="term" value="F:zinc ion binding"/>
    <property type="evidence" value="ECO:0007669"/>
    <property type="project" value="InterPro"/>
</dbReference>
<gene>
    <name evidence="10" type="ORF">K443DRAFT_132905</name>
</gene>
<dbReference type="OrthoDB" id="5575144at2759"/>
<dbReference type="InterPro" id="IPR001138">
    <property type="entry name" value="Zn2Cys6_DnaBD"/>
</dbReference>
<dbReference type="InterPro" id="IPR050335">
    <property type="entry name" value="ERT1_acuK_gluconeogen_tf"/>
</dbReference>
<dbReference type="EMBL" id="KN838637">
    <property type="protein sequence ID" value="KIJ99875.1"/>
    <property type="molecule type" value="Genomic_DNA"/>
</dbReference>
<dbReference type="Proteomes" id="UP000054477">
    <property type="component" value="Unassembled WGS sequence"/>
</dbReference>
<feature type="compositionally biased region" description="Basic residues" evidence="7">
    <location>
        <begin position="1"/>
        <end position="12"/>
    </location>
</feature>
<evidence type="ECO:0000313" key="11">
    <source>
        <dbReference type="Proteomes" id="UP000054477"/>
    </source>
</evidence>
<keyword evidence="2" id="KW-0862">Zinc</keyword>
<feature type="compositionally biased region" description="Pro residues" evidence="7">
    <location>
        <begin position="397"/>
        <end position="416"/>
    </location>
</feature>
<evidence type="ECO:0000256" key="4">
    <source>
        <dbReference type="ARBA" id="ARBA00023125"/>
    </source>
</evidence>
<evidence type="ECO:0000256" key="5">
    <source>
        <dbReference type="ARBA" id="ARBA00023163"/>
    </source>
</evidence>
<accession>A0A0C9X4C3</accession>
<keyword evidence="5" id="KW-0804">Transcription</keyword>
<dbReference type="AlphaFoldDB" id="A0A0C9X4C3"/>
<dbReference type="STRING" id="1095629.A0A0C9X4C3"/>
<reference evidence="10 11" key="1">
    <citation type="submission" date="2014-04" db="EMBL/GenBank/DDBJ databases">
        <authorList>
            <consortium name="DOE Joint Genome Institute"/>
            <person name="Kuo A."/>
            <person name="Kohler A."/>
            <person name="Nagy L.G."/>
            <person name="Floudas D."/>
            <person name="Copeland A."/>
            <person name="Barry K.W."/>
            <person name="Cichocki N."/>
            <person name="Veneault-Fourrey C."/>
            <person name="LaButti K."/>
            <person name="Lindquist E.A."/>
            <person name="Lipzen A."/>
            <person name="Lundell T."/>
            <person name="Morin E."/>
            <person name="Murat C."/>
            <person name="Sun H."/>
            <person name="Tunlid A."/>
            <person name="Henrissat B."/>
            <person name="Grigoriev I.V."/>
            <person name="Hibbett D.S."/>
            <person name="Martin F."/>
            <person name="Nordberg H.P."/>
            <person name="Cantor M.N."/>
            <person name="Hua S.X."/>
        </authorList>
    </citation>
    <scope>NUCLEOTIDE SEQUENCE [LARGE SCALE GENOMIC DNA]</scope>
    <source>
        <strain evidence="10 11">LaAM-08-1</strain>
    </source>
</reference>
<feature type="region of interest" description="Disordered" evidence="7">
    <location>
        <begin position="363"/>
        <end position="516"/>
    </location>
</feature>
<evidence type="ECO:0000259" key="9">
    <source>
        <dbReference type="PROSITE" id="PS50048"/>
    </source>
</evidence>
<evidence type="ECO:0000313" key="10">
    <source>
        <dbReference type="EMBL" id="KIJ99875.1"/>
    </source>
</evidence>
<dbReference type="PANTHER" id="PTHR47659">
    <property type="entry name" value="ZN(II)2CYS6 TRANSCRIPTION FACTOR (EUROFUNG)-RELATED"/>
    <property type="match status" value="1"/>
</dbReference>
<proteinExistence type="predicted"/>
<evidence type="ECO:0000256" key="7">
    <source>
        <dbReference type="SAM" id="MobiDB-lite"/>
    </source>
</evidence>
<evidence type="ECO:0000256" key="2">
    <source>
        <dbReference type="ARBA" id="ARBA00022833"/>
    </source>
</evidence>
<dbReference type="GO" id="GO:0003677">
    <property type="term" value="F:DNA binding"/>
    <property type="evidence" value="ECO:0007669"/>
    <property type="project" value="UniProtKB-KW"/>
</dbReference>
<keyword evidence="4" id="KW-0238">DNA-binding</keyword>
<feature type="region of interest" description="Disordered" evidence="7">
    <location>
        <begin position="227"/>
        <end position="249"/>
    </location>
</feature>
<keyword evidence="1" id="KW-0479">Metal-binding</keyword>
<dbReference type="PANTHER" id="PTHR47659:SF7">
    <property type="entry name" value="FUNGAL TRANSCRIPTIONAL REGULATORY PROTEIN, N-TERMINAL DOMAIN-CONTAINING PROTEIN"/>
    <property type="match status" value="1"/>
</dbReference>
<reference evidence="11" key="2">
    <citation type="submission" date="2015-01" db="EMBL/GenBank/DDBJ databases">
        <title>Evolutionary Origins and Diversification of the Mycorrhizal Mutualists.</title>
        <authorList>
            <consortium name="DOE Joint Genome Institute"/>
            <consortium name="Mycorrhizal Genomics Consortium"/>
            <person name="Kohler A."/>
            <person name="Kuo A."/>
            <person name="Nagy L.G."/>
            <person name="Floudas D."/>
            <person name="Copeland A."/>
            <person name="Barry K.W."/>
            <person name="Cichocki N."/>
            <person name="Veneault-Fourrey C."/>
            <person name="LaButti K."/>
            <person name="Lindquist E.A."/>
            <person name="Lipzen A."/>
            <person name="Lundell T."/>
            <person name="Morin E."/>
            <person name="Murat C."/>
            <person name="Riley R."/>
            <person name="Ohm R."/>
            <person name="Sun H."/>
            <person name="Tunlid A."/>
            <person name="Henrissat B."/>
            <person name="Grigoriev I.V."/>
            <person name="Hibbett D.S."/>
            <person name="Martin F."/>
        </authorList>
    </citation>
    <scope>NUCLEOTIDE SEQUENCE [LARGE SCALE GENOMIC DNA]</scope>
    <source>
        <strain evidence="11">LaAM-08-1</strain>
    </source>
</reference>
<keyword evidence="8" id="KW-1133">Transmembrane helix</keyword>
<keyword evidence="6" id="KW-0539">Nucleus</keyword>
<evidence type="ECO:0000256" key="8">
    <source>
        <dbReference type="SAM" id="Phobius"/>
    </source>
</evidence>
<feature type="compositionally biased region" description="Low complexity" evidence="7">
    <location>
        <begin position="379"/>
        <end position="396"/>
    </location>
</feature>
<feature type="region of interest" description="Disordered" evidence="7">
    <location>
        <begin position="1"/>
        <end position="25"/>
    </location>
</feature>
<feature type="domain" description="Zn(2)-C6 fungal-type" evidence="9">
    <location>
        <begin position="258"/>
        <end position="289"/>
    </location>
</feature>
<feature type="compositionally biased region" description="Basic residues" evidence="7">
    <location>
        <begin position="293"/>
        <end position="308"/>
    </location>
</feature>
<keyword evidence="8" id="KW-0472">Membrane</keyword>
<protein>
    <recommendedName>
        <fullName evidence="9">Zn(2)-C6 fungal-type domain-containing protein</fullName>
    </recommendedName>
</protein>